<dbReference type="SUPFAM" id="SSF49452">
    <property type="entry name" value="Starch-binding domain-like"/>
    <property type="match status" value="1"/>
</dbReference>
<evidence type="ECO:0000256" key="5">
    <source>
        <dbReference type="ARBA" id="ARBA00022496"/>
    </source>
</evidence>
<dbReference type="GO" id="GO:0038023">
    <property type="term" value="F:signaling receptor activity"/>
    <property type="evidence" value="ECO:0007669"/>
    <property type="project" value="InterPro"/>
</dbReference>
<protein>
    <submittedName>
        <fullName evidence="18">Iron complex outermembrane receptor protein</fullName>
    </submittedName>
</protein>
<reference evidence="18 19" key="1">
    <citation type="submission" date="2020-08" db="EMBL/GenBank/DDBJ databases">
        <title>Genomic Encyclopedia of Type Strains, Phase IV (KMG-IV): sequencing the most valuable type-strain genomes for metagenomic binning, comparative biology and taxonomic classification.</title>
        <authorList>
            <person name="Goeker M."/>
        </authorList>
    </citation>
    <scope>NUCLEOTIDE SEQUENCE [LARGE SCALE GENOMIC DNA]</scope>
    <source>
        <strain evidence="18 19">DSM 17976</strain>
    </source>
</reference>
<dbReference type="Pfam" id="PF13715">
    <property type="entry name" value="CarbopepD_reg_2"/>
    <property type="match status" value="1"/>
</dbReference>
<evidence type="ECO:0000259" key="16">
    <source>
        <dbReference type="Pfam" id="PF00593"/>
    </source>
</evidence>
<dbReference type="InterPro" id="IPR013784">
    <property type="entry name" value="Carb-bd-like_fold"/>
</dbReference>
<keyword evidence="5" id="KW-0410">Iron transport</keyword>
<keyword evidence="12 18" id="KW-0675">Receptor</keyword>
<evidence type="ECO:0000313" key="19">
    <source>
        <dbReference type="Proteomes" id="UP000541352"/>
    </source>
</evidence>
<dbReference type="CDD" id="cd01347">
    <property type="entry name" value="ligand_gated_channel"/>
    <property type="match status" value="1"/>
</dbReference>
<evidence type="ECO:0000256" key="6">
    <source>
        <dbReference type="ARBA" id="ARBA00022692"/>
    </source>
</evidence>
<evidence type="ECO:0000259" key="17">
    <source>
        <dbReference type="Pfam" id="PF07715"/>
    </source>
</evidence>
<dbReference type="GO" id="GO:0015891">
    <property type="term" value="P:siderophore transport"/>
    <property type="evidence" value="ECO:0007669"/>
    <property type="project" value="InterPro"/>
</dbReference>
<keyword evidence="11 14" id="KW-0472">Membrane</keyword>
<dbReference type="GO" id="GO:0015344">
    <property type="term" value="F:siderophore uptake transmembrane transporter activity"/>
    <property type="evidence" value="ECO:0007669"/>
    <property type="project" value="TreeGrafter"/>
</dbReference>
<organism evidence="18 19">
    <name type="scientific">Runella defluvii</name>
    <dbReference type="NCBI Taxonomy" id="370973"/>
    <lineage>
        <taxon>Bacteria</taxon>
        <taxon>Pseudomonadati</taxon>
        <taxon>Bacteroidota</taxon>
        <taxon>Cytophagia</taxon>
        <taxon>Cytophagales</taxon>
        <taxon>Spirosomataceae</taxon>
        <taxon>Runella</taxon>
    </lineage>
</organism>
<proteinExistence type="inferred from homology"/>
<dbReference type="RefSeq" id="WP_183973092.1">
    <property type="nucleotide sequence ID" value="NZ_JACIBY010000003.1"/>
</dbReference>
<evidence type="ECO:0000313" key="18">
    <source>
        <dbReference type="EMBL" id="MBB3838054.1"/>
    </source>
</evidence>
<evidence type="ECO:0000256" key="8">
    <source>
        <dbReference type="ARBA" id="ARBA00023004"/>
    </source>
</evidence>
<evidence type="ECO:0000256" key="4">
    <source>
        <dbReference type="ARBA" id="ARBA00022452"/>
    </source>
</evidence>
<dbReference type="Gene3D" id="2.170.130.10">
    <property type="entry name" value="TonB-dependent receptor, plug domain"/>
    <property type="match status" value="1"/>
</dbReference>
<evidence type="ECO:0000256" key="12">
    <source>
        <dbReference type="ARBA" id="ARBA00023170"/>
    </source>
</evidence>
<dbReference type="InterPro" id="IPR037066">
    <property type="entry name" value="Plug_dom_sf"/>
</dbReference>
<evidence type="ECO:0000256" key="3">
    <source>
        <dbReference type="ARBA" id="ARBA00022448"/>
    </source>
</evidence>
<sequence length="788" mass="87274">MKISLPHTLQLTSRLVLVFVLISTFAWSQNATLKGRVTTTDGKAAEFVNVILKGTNKGVVADAEGNYELTNIKPGNYTLQASFVGLTPLSKKISLTAGQVLEENVELAANSQQLQEVLVTANPSKYVSDYPSISLRLKTPLLELPQNIQVVTAQTLKDQQIFDMSEGVTRNVSGAARSEHWETYARISMRGSRIAAFRNGMNVTEVWGPLTEDMSMVERIEIVKGPAGFMLASGEPSGFYNVVTKKPTGMTKAEATMTVGSFGTYRSSMDFDGKLSKDGKVLYRLNLMGQMKGTHRNYEFNNRVSIAPVIKFQINPTTSLTAEYTLQGVGMSPIGSAYAFSPKGISDLPHDFTMLEPNMRTTNIKDQSLFITLSHSINANWKFTGQVAYLHFDQVGESLWASGFSGDTLKRTSSIWDILGQTKVGQFFVNGDVQTGGIKHRILTGIDMGNKDFYHDWSQGGIVGDLNVYKPVYGQIPAKNYAVYDRSLGIRERGVHYNNVYTALYAQDEIRLANDKLRVTLAGRYTSTNDIDPYSGTVKSGKFTPRFGLSYSINKSTSVYAVYDESFIPQAGGTFEGKKFDPIVGNNKEVGIKKEWLDGRWNASASVYRITKNNVLTADPNHQFFSIQLGQTQTQGIELDLRGQIVSGLDITMNYALTDAKITKDTDNKQVNKQVPGTDKHIANAWLSYRVQSGKVSGLGLSLGVQNTSGRTNWYGIYNPDVDPSMPNYTRFDGAISYQLHKFGIALNVNNIFNKYLITGGAYYPWSSSYYSQVEALRNARLSINYKF</sequence>
<dbReference type="InterPro" id="IPR012910">
    <property type="entry name" value="Plug_dom"/>
</dbReference>
<evidence type="ECO:0000256" key="9">
    <source>
        <dbReference type="ARBA" id="ARBA00023065"/>
    </source>
</evidence>
<dbReference type="Pfam" id="PF07715">
    <property type="entry name" value="Plug"/>
    <property type="match status" value="1"/>
</dbReference>
<evidence type="ECO:0000256" key="13">
    <source>
        <dbReference type="ARBA" id="ARBA00023237"/>
    </source>
</evidence>
<keyword evidence="19" id="KW-1185">Reference proteome</keyword>
<keyword evidence="8" id="KW-0408">Iron</keyword>
<keyword evidence="3 14" id="KW-0813">Transport</keyword>
<dbReference type="InterPro" id="IPR010105">
    <property type="entry name" value="TonB_sidphr_rcpt"/>
</dbReference>
<dbReference type="Pfam" id="PF00593">
    <property type="entry name" value="TonB_dep_Rec_b-barrel"/>
    <property type="match status" value="1"/>
</dbReference>
<evidence type="ECO:0000256" key="11">
    <source>
        <dbReference type="ARBA" id="ARBA00023136"/>
    </source>
</evidence>
<evidence type="ECO:0000256" key="10">
    <source>
        <dbReference type="ARBA" id="ARBA00023077"/>
    </source>
</evidence>
<feature type="domain" description="TonB-dependent receptor plug" evidence="17">
    <location>
        <begin position="141"/>
        <end position="238"/>
    </location>
</feature>
<dbReference type="SUPFAM" id="SSF56935">
    <property type="entry name" value="Porins"/>
    <property type="match status" value="1"/>
</dbReference>
<keyword evidence="4 14" id="KW-1134">Transmembrane beta strand</keyword>
<keyword evidence="9" id="KW-0406">Ion transport</keyword>
<evidence type="ECO:0000256" key="15">
    <source>
        <dbReference type="RuleBase" id="RU003357"/>
    </source>
</evidence>
<feature type="domain" description="TonB-dependent receptor-like beta-barrel" evidence="16">
    <location>
        <begin position="347"/>
        <end position="752"/>
    </location>
</feature>
<comment type="subcellular location">
    <subcellularLocation>
        <location evidence="1 14">Cell outer membrane</location>
        <topology evidence="1 14">Multi-pass membrane protein</topology>
    </subcellularLocation>
</comment>
<dbReference type="Gene3D" id="2.60.40.1120">
    <property type="entry name" value="Carboxypeptidase-like, regulatory domain"/>
    <property type="match status" value="1"/>
</dbReference>
<keyword evidence="7" id="KW-0732">Signal</keyword>
<evidence type="ECO:0000256" key="2">
    <source>
        <dbReference type="ARBA" id="ARBA00009810"/>
    </source>
</evidence>
<evidence type="ECO:0000256" key="1">
    <source>
        <dbReference type="ARBA" id="ARBA00004571"/>
    </source>
</evidence>
<evidence type="ECO:0000256" key="14">
    <source>
        <dbReference type="PROSITE-ProRule" id="PRU01360"/>
    </source>
</evidence>
<dbReference type="GO" id="GO:0009279">
    <property type="term" value="C:cell outer membrane"/>
    <property type="evidence" value="ECO:0007669"/>
    <property type="project" value="UniProtKB-SubCell"/>
</dbReference>
<dbReference type="PANTHER" id="PTHR32552">
    <property type="entry name" value="FERRICHROME IRON RECEPTOR-RELATED"/>
    <property type="match status" value="1"/>
</dbReference>
<dbReference type="NCBIfam" id="TIGR01783">
    <property type="entry name" value="TonB-siderophor"/>
    <property type="match status" value="1"/>
</dbReference>
<dbReference type="EMBL" id="JACIBY010000003">
    <property type="protein sequence ID" value="MBB3838054.1"/>
    <property type="molecule type" value="Genomic_DNA"/>
</dbReference>
<dbReference type="PANTHER" id="PTHR32552:SF68">
    <property type="entry name" value="FERRICHROME OUTER MEMBRANE TRANSPORTER_PHAGE RECEPTOR"/>
    <property type="match status" value="1"/>
</dbReference>
<name>A0A7W5ZLM5_9BACT</name>
<dbReference type="Gene3D" id="2.40.170.20">
    <property type="entry name" value="TonB-dependent receptor, beta-barrel domain"/>
    <property type="match status" value="1"/>
</dbReference>
<dbReference type="AlphaFoldDB" id="A0A7W5ZLM5"/>
<comment type="similarity">
    <text evidence="2 14 15">Belongs to the TonB-dependent receptor family.</text>
</comment>
<dbReference type="InterPro" id="IPR000531">
    <property type="entry name" value="Beta-barrel_TonB"/>
</dbReference>
<gene>
    <name evidence="18" type="ORF">FHS57_002051</name>
</gene>
<dbReference type="InterPro" id="IPR036942">
    <property type="entry name" value="Beta-barrel_TonB_sf"/>
</dbReference>
<dbReference type="GO" id="GO:0030246">
    <property type="term" value="F:carbohydrate binding"/>
    <property type="evidence" value="ECO:0007669"/>
    <property type="project" value="InterPro"/>
</dbReference>
<comment type="caution">
    <text evidence="18">The sequence shown here is derived from an EMBL/GenBank/DDBJ whole genome shotgun (WGS) entry which is preliminary data.</text>
</comment>
<dbReference type="InterPro" id="IPR039426">
    <property type="entry name" value="TonB-dep_rcpt-like"/>
</dbReference>
<accession>A0A7W5ZLM5</accession>
<keyword evidence="6 14" id="KW-0812">Transmembrane</keyword>
<dbReference type="Proteomes" id="UP000541352">
    <property type="component" value="Unassembled WGS sequence"/>
</dbReference>
<dbReference type="PROSITE" id="PS52016">
    <property type="entry name" value="TONB_DEPENDENT_REC_3"/>
    <property type="match status" value="1"/>
</dbReference>
<evidence type="ECO:0000256" key="7">
    <source>
        <dbReference type="ARBA" id="ARBA00022729"/>
    </source>
</evidence>
<keyword evidence="13 14" id="KW-0998">Cell outer membrane</keyword>
<keyword evidence="10 15" id="KW-0798">TonB box</keyword>